<keyword evidence="4" id="KW-0597">Phosphoprotein</keyword>
<dbReference type="PANTHER" id="PTHR13924:SF10">
    <property type="entry name" value="TRANSFORMING ACIDIC COILED-COIL PROTEIN, ISOFORM K"/>
    <property type="match status" value="1"/>
</dbReference>
<feature type="coiled-coil region" evidence="7">
    <location>
        <begin position="878"/>
        <end position="920"/>
    </location>
</feature>
<dbReference type="PANTHER" id="PTHR13924">
    <property type="entry name" value="TRANSFORMING ACIDIC COILED-COIL CONTAINING PROTEIN 1/2"/>
    <property type="match status" value="1"/>
</dbReference>
<organism evidence="10 11">
    <name type="scientific">Nasonia vitripennis</name>
    <name type="common">Parasitic wasp</name>
    <dbReference type="NCBI Taxonomy" id="7425"/>
    <lineage>
        <taxon>Eukaryota</taxon>
        <taxon>Metazoa</taxon>
        <taxon>Ecdysozoa</taxon>
        <taxon>Arthropoda</taxon>
        <taxon>Hexapoda</taxon>
        <taxon>Insecta</taxon>
        <taxon>Pterygota</taxon>
        <taxon>Neoptera</taxon>
        <taxon>Endopterygota</taxon>
        <taxon>Hymenoptera</taxon>
        <taxon>Apocrita</taxon>
        <taxon>Proctotrupomorpha</taxon>
        <taxon>Chalcidoidea</taxon>
        <taxon>Pteromalidae</taxon>
        <taxon>Pteromalinae</taxon>
        <taxon>Nasonia</taxon>
    </lineage>
</organism>
<feature type="domain" description="Transforming acidic coiled-coil-containing protein C-terminal" evidence="9">
    <location>
        <begin position="902"/>
        <end position="1098"/>
    </location>
</feature>
<dbReference type="GO" id="GO:0005856">
    <property type="term" value="C:cytoskeleton"/>
    <property type="evidence" value="ECO:0007669"/>
    <property type="project" value="UniProtKB-SubCell"/>
</dbReference>
<dbReference type="GO" id="GO:0007052">
    <property type="term" value="P:mitotic spindle organization"/>
    <property type="evidence" value="ECO:0007669"/>
    <property type="project" value="InterPro"/>
</dbReference>
<evidence type="ECO:0000313" key="10">
    <source>
        <dbReference type="EnsemblMetazoa" id="XP_008217361"/>
    </source>
</evidence>
<evidence type="ECO:0000256" key="8">
    <source>
        <dbReference type="SAM" id="MobiDB-lite"/>
    </source>
</evidence>
<feature type="region of interest" description="Disordered" evidence="8">
    <location>
        <begin position="147"/>
        <end position="167"/>
    </location>
</feature>
<keyword evidence="11" id="KW-1185">Reference proteome</keyword>
<keyword evidence="5 7" id="KW-0175">Coiled coil</keyword>
<dbReference type="InterPro" id="IPR039915">
    <property type="entry name" value="TACC"/>
</dbReference>
<feature type="coiled-coil region" evidence="7">
    <location>
        <begin position="1016"/>
        <end position="1100"/>
    </location>
</feature>
<keyword evidence="3" id="KW-0963">Cytoplasm</keyword>
<dbReference type="GO" id="GO:0005737">
    <property type="term" value="C:cytoplasm"/>
    <property type="evidence" value="ECO:0007669"/>
    <property type="project" value="TreeGrafter"/>
</dbReference>
<gene>
    <name evidence="10" type="primary">100114802</name>
</gene>
<feature type="region of interest" description="Disordered" evidence="8">
    <location>
        <begin position="599"/>
        <end position="640"/>
    </location>
</feature>
<dbReference type="Pfam" id="PF05010">
    <property type="entry name" value="TACC_C"/>
    <property type="match status" value="1"/>
</dbReference>
<evidence type="ECO:0000256" key="7">
    <source>
        <dbReference type="SAM" id="Coils"/>
    </source>
</evidence>
<evidence type="ECO:0000256" key="6">
    <source>
        <dbReference type="ARBA" id="ARBA00023212"/>
    </source>
</evidence>
<name>A0A7M7LSB7_NASVI</name>
<protein>
    <recommendedName>
        <fullName evidence="9">Transforming acidic coiled-coil-containing protein C-terminal domain-containing protein</fullName>
    </recommendedName>
</protein>
<evidence type="ECO:0000259" key="9">
    <source>
        <dbReference type="Pfam" id="PF05010"/>
    </source>
</evidence>
<keyword evidence="6" id="KW-0206">Cytoskeleton</keyword>
<evidence type="ECO:0000256" key="1">
    <source>
        <dbReference type="ARBA" id="ARBA00004245"/>
    </source>
</evidence>
<proteinExistence type="inferred from homology"/>
<feature type="region of interest" description="Disordered" evidence="8">
    <location>
        <begin position="787"/>
        <end position="824"/>
    </location>
</feature>
<feature type="compositionally biased region" description="Polar residues" evidence="8">
    <location>
        <begin position="158"/>
        <end position="167"/>
    </location>
</feature>
<dbReference type="Proteomes" id="UP000002358">
    <property type="component" value="Unassembled WGS sequence"/>
</dbReference>
<sequence>MDFLNRLLNRPTPKPAICHGSPTRQQHESAGEAALPSSRPQSDSDHNLIRFSRDFSEAASNSSGPSSLVPESLSSASSFQSLASTLSSKSSSGICADSAPGSPDKVNSGNGFDHSYVNVDIPDLDDLISACANINLNNATVLGGLLPGENRAGDESPDSSGGDLSQDQTFASAADDTLADETQVLVEETIQTFKTCPPLEVTQVTSAETHVFKAPISVDEQSSVIPYLSFEESVLRKHQEFVDDGAEFKSALTSFQATQSITVSSTVDTRRGSYSPTPCEEIDVAQVAKITCKSPKDLDIAQESLIVVVDEVVEKKEQIVEQDFILGTPDASFEEVQAFNSTIILNTDLASEEPTVLSNIKNEVVDKEEKKPVISLDEVPVGVKTKGSEIVQETIPNILNHTHDNAQDTGILNKTQDIVQDANVLNNTQDIVQNTNILNQTQDIVQEKTILNKTQDIVQEESNLIKTELIAQEVNKSVNKNEVIIRQISDLSKTESVQSKTQHFTKEDHFVEKKEILKHNIGSYNEIDERPIKPQIQEAQSPKIIESNEENTCRTPQKLEETFPKPEAKSPKQLETFANEEAQNLNLINTEAVASTPLPVKNLNKAKTPKTPKTKSALFTNEPKSPKPPAQTSKTPIKSEEIKEEKNKLNFDQTLAINKSLEQSSFSATELITNLETTSDVLHENLCIAPIQEPEYEAFKPIQQSTTLPFPDFKKLQEAALSVAKEIDESLEKIEETEQFVSATTELFGDPSALDFLTQVGSQHPTKRGERYDSLYMKFDPLAQRLSMLPQKNLPTAPSVDEEEEKEKEAKVNKPSSEMGTPKKNPALAAIDRLLFYSPCPPSATESAVAEAKQKKEEAEKQESPVVPFVDEKMAKELELVRTTVLQLEAELEKQKQEHREQLEKQKAAYEEKVTHMQTKFTQMQSQLTQEVKCKGQMTVVVEEYEKSISRLIAEREKDRTSFEVEKAKLQEELQVANQHLSNTEAAFSDVHSKYERLKNVVSAYKSNETVLKESIAENQETIKTLENRYEQLKSHAMAQLEKANLELSAIRKQNEAETVKLKALVRKAELKSKSLAETVEQKIKENKELTQIIDEMIARVD</sequence>
<dbReference type="EnsemblMetazoa" id="XM_008219139">
    <property type="protein sequence ID" value="XP_008217361"/>
    <property type="gene ID" value="LOC100114802"/>
</dbReference>
<comment type="similarity">
    <text evidence="2">Belongs to the TACC family.</text>
</comment>
<dbReference type="AlphaFoldDB" id="A0A7M7LSB7"/>
<accession>A0A7M7LSB7</accession>
<evidence type="ECO:0000256" key="5">
    <source>
        <dbReference type="ARBA" id="ARBA00023054"/>
    </source>
</evidence>
<evidence type="ECO:0000256" key="2">
    <source>
        <dbReference type="ARBA" id="ARBA00009423"/>
    </source>
</evidence>
<dbReference type="SMR" id="A0A7M7LSB7"/>
<dbReference type="InParanoid" id="A0A7M7LSB7"/>
<feature type="region of interest" description="Disordered" evidence="8">
    <location>
        <begin position="89"/>
        <end position="111"/>
    </location>
</feature>
<evidence type="ECO:0000256" key="4">
    <source>
        <dbReference type="ARBA" id="ARBA00022553"/>
    </source>
</evidence>
<feature type="region of interest" description="Disordered" evidence="8">
    <location>
        <begin position="1"/>
        <end position="49"/>
    </location>
</feature>
<dbReference type="OrthoDB" id="10255048at2759"/>
<feature type="coiled-coil region" evidence="7">
    <location>
        <begin position="953"/>
        <end position="987"/>
    </location>
</feature>
<dbReference type="InterPro" id="IPR007707">
    <property type="entry name" value="TACC_C"/>
</dbReference>
<comment type="subcellular location">
    <subcellularLocation>
        <location evidence="1">Cytoplasm</location>
        <location evidence="1">Cytoskeleton</location>
    </subcellularLocation>
</comment>
<dbReference type="Gene3D" id="1.20.5.1700">
    <property type="match status" value="1"/>
</dbReference>
<evidence type="ECO:0000256" key="3">
    <source>
        <dbReference type="ARBA" id="ARBA00022490"/>
    </source>
</evidence>
<evidence type="ECO:0000313" key="11">
    <source>
        <dbReference type="Proteomes" id="UP000002358"/>
    </source>
</evidence>
<reference evidence="10" key="1">
    <citation type="submission" date="2021-01" db="UniProtKB">
        <authorList>
            <consortium name="EnsemblMetazoa"/>
        </authorList>
    </citation>
    <scope>IDENTIFICATION</scope>
</reference>